<dbReference type="OrthoDB" id="9776525at2"/>
<feature type="transmembrane region" description="Helical" evidence="1">
    <location>
        <begin position="129"/>
        <end position="147"/>
    </location>
</feature>
<sequence>MLRLIKAERLKWRRTFIPWLIWIAPLFTLALCGILMGGRYFQTGAYNWWYTMLLPGALTLTCSLAMQKDTKMKCRALLALPLHPQSHWSAKTAAVTGWLLFTSLLFFVGISTGGWLFGSSIPLTDSAAGSLLIFLTLLWQIPLCLFLSARWGLFTAVLVNMALNVAGVVTFDIGGLWDFMPYTITFRLMCSVLGILPNGLPVPSDSPWNSTNMILPGALVSLAWFALLFFLTGRSFSKQEAK</sequence>
<feature type="transmembrane region" description="Helical" evidence="1">
    <location>
        <begin position="95"/>
        <end position="117"/>
    </location>
</feature>
<feature type="transmembrane region" description="Helical" evidence="1">
    <location>
        <begin position="47"/>
        <end position="66"/>
    </location>
</feature>
<evidence type="ECO:0000313" key="2">
    <source>
        <dbReference type="EMBL" id="KAA9000426.1"/>
    </source>
</evidence>
<dbReference type="CDD" id="cd21807">
    <property type="entry name" value="ABC-2_lan_permease_MutE_EpiE-like"/>
    <property type="match status" value="1"/>
</dbReference>
<keyword evidence="1" id="KW-1133">Transmembrane helix</keyword>
<protein>
    <submittedName>
        <fullName evidence="2">Lantibiotic immunity ABC transporter MutE/EpiE family permease subunit</fullName>
    </submittedName>
</protein>
<dbReference type="AlphaFoldDB" id="A0A5J5G102"/>
<dbReference type="Pfam" id="PF12730">
    <property type="entry name" value="ABC2_membrane_4"/>
    <property type="match status" value="1"/>
</dbReference>
<feature type="transmembrane region" description="Helical" evidence="1">
    <location>
        <begin position="154"/>
        <end position="177"/>
    </location>
</feature>
<feature type="transmembrane region" description="Helical" evidence="1">
    <location>
        <begin position="20"/>
        <end position="41"/>
    </location>
</feature>
<comment type="caution">
    <text evidence="2">The sequence shown here is derived from an EMBL/GenBank/DDBJ whole genome shotgun (WGS) entry which is preliminary data.</text>
</comment>
<keyword evidence="3" id="KW-1185">Reference proteome</keyword>
<gene>
    <name evidence="2" type="ORF">F4V43_14590</name>
</gene>
<keyword evidence="1" id="KW-0812">Transmembrane</keyword>
<dbReference type="InterPro" id="IPR021205">
    <property type="entry name" value="Lanti_perm_SpaE/MutE/EpiE-like"/>
</dbReference>
<dbReference type="EMBL" id="VYKK01000021">
    <property type="protein sequence ID" value="KAA9000426.1"/>
    <property type="molecule type" value="Genomic_DNA"/>
</dbReference>
<organism evidence="2 3">
    <name type="scientific">Paenibacillus spiritus</name>
    <dbReference type="NCBI Taxonomy" id="2496557"/>
    <lineage>
        <taxon>Bacteria</taxon>
        <taxon>Bacillati</taxon>
        <taxon>Bacillota</taxon>
        <taxon>Bacilli</taxon>
        <taxon>Bacillales</taxon>
        <taxon>Paenibacillaceae</taxon>
        <taxon>Paenibacillus</taxon>
    </lineage>
</organism>
<feature type="transmembrane region" description="Helical" evidence="1">
    <location>
        <begin position="213"/>
        <end position="232"/>
    </location>
</feature>
<keyword evidence="1" id="KW-0472">Membrane</keyword>
<name>A0A5J5G102_9BACL</name>
<accession>A0A5J5G102</accession>
<evidence type="ECO:0000313" key="3">
    <source>
        <dbReference type="Proteomes" id="UP000367750"/>
    </source>
</evidence>
<proteinExistence type="predicted"/>
<evidence type="ECO:0000256" key="1">
    <source>
        <dbReference type="SAM" id="Phobius"/>
    </source>
</evidence>
<dbReference type="Proteomes" id="UP000367750">
    <property type="component" value="Unassembled WGS sequence"/>
</dbReference>
<dbReference type="NCBIfam" id="TIGR03732">
    <property type="entry name" value="lanti_perm_MutE"/>
    <property type="match status" value="1"/>
</dbReference>
<reference evidence="2 3" key="1">
    <citation type="submission" date="2019-09" db="EMBL/GenBank/DDBJ databases">
        <title>Bacillus ochoae sp. nov., Paenibacillus whitsoniae sp. nov., Paenibacillus spiritus sp. nov. Isolated from the Mars Exploration Rover during spacecraft assembly.</title>
        <authorList>
            <person name="Seuylemezian A."/>
            <person name="Vaishampayan P."/>
        </authorList>
    </citation>
    <scope>NUCLEOTIDE SEQUENCE [LARGE SCALE GENOMIC DNA]</scope>
    <source>
        <strain evidence="2 3">MER_111</strain>
    </source>
</reference>